<comment type="caution">
    <text evidence="1">The sequence shown here is derived from an EMBL/GenBank/DDBJ whole genome shotgun (WGS) entry which is preliminary data.</text>
</comment>
<protein>
    <submittedName>
        <fullName evidence="1">Uncharacterized protein</fullName>
    </submittedName>
</protein>
<keyword evidence="2" id="KW-1185">Reference proteome</keyword>
<evidence type="ECO:0000313" key="2">
    <source>
        <dbReference type="Proteomes" id="UP001371456"/>
    </source>
</evidence>
<sequence>MEQSVFLRSMCSTMGEHIEKYERASNFLKSLNHWRIQRKTLIESASPKIEDKISKIVVLKTDISRKYKDTGLFSRKNSELTASAKETIEAKCSIEEELLEKRKRNLNGVTSEKEDLHREILMFKTKLETAQSLAEESEEISIEAKGVELCFKLLSSATNL</sequence>
<dbReference type="AlphaFoldDB" id="A0AAN8T6I9"/>
<proteinExistence type="predicted"/>
<organism evidence="1 2">
    <name type="scientific">Solanum bulbocastanum</name>
    <name type="common">Wild potato</name>
    <dbReference type="NCBI Taxonomy" id="147425"/>
    <lineage>
        <taxon>Eukaryota</taxon>
        <taxon>Viridiplantae</taxon>
        <taxon>Streptophyta</taxon>
        <taxon>Embryophyta</taxon>
        <taxon>Tracheophyta</taxon>
        <taxon>Spermatophyta</taxon>
        <taxon>Magnoliopsida</taxon>
        <taxon>eudicotyledons</taxon>
        <taxon>Gunneridae</taxon>
        <taxon>Pentapetalae</taxon>
        <taxon>asterids</taxon>
        <taxon>lamiids</taxon>
        <taxon>Solanales</taxon>
        <taxon>Solanaceae</taxon>
        <taxon>Solanoideae</taxon>
        <taxon>Solaneae</taxon>
        <taxon>Solanum</taxon>
    </lineage>
</organism>
<accession>A0AAN8T6I9</accession>
<evidence type="ECO:0000313" key="1">
    <source>
        <dbReference type="EMBL" id="KAK6782279.1"/>
    </source>
</evidence>
<dbReference type="Proteomes" id="UP001371456">
    <property type="component" value="Unassembled WGS sequence"/>
</dbReference>
<dbReference type="EMBL" id="JBANQN010000008">
    <property type="protein sequence ID" value="KAK6782279.1"/>
    <property type="molecule type" value="Genomic_DNA"/>
</dbReference>
<gene>
    <name evidence="1" type="ORF">RDI58_020075</name>
</gene>
<reference evidence="1 2" key="1">
    <citation type="submission" date="2024-02" db="EMBL/GenBank/DDBJ databases">
        <title>de novo genome assembly of Solanum bulbocastanum strain 11H21.</title>
        <authorList>
            <person name="Hosaka A.J."/>
        </authorList>
    </citation>
    <scope>NUCLEOTIDE SEQUENCE [LARGE SCALE GENOMIC DNA]</scope>
    <source>
        <tissue evidence="1">Young leaves</tissue>
    </source>
</reference>
<name>A0AAN8T6I9_SOLBU</name>